<dbReference type="AlphaFoldDB" id="A0A951UAK1"/>
<gene>
    <name evidence="1" type="ORF">KME25_19375</name>
</gene>
<evidence type="ECO:0000313" key="1">
    <source>
        <dbReference type="EMBL" id="MBW4546583.1"/>
    </source>
</evidence>
<dbReference type="Proteomes" id="UP000753908">
    <property type="component" value="Unassembled WGS sequence"/>
</dbReference>
<protein>
    <recommendedName>
        <fullName evidence="3">Type I restriction enzyme R protein N-terminal domain-containing protein</fullName>
    </recommendedName>
</protein>
<evidence type="ECO:0000313" key="2">
    <source>
        <dbReference type="Proteomes" id="UP000753908"/>
    </source>
</evidence>
<sequence length="161" mass="18494">MEIQKLNNDIPFDIIAQDKSRKIILVVEVKARHLEGKQHKDWFIEKVKSYLQAANTEIPFAMLVDLEDIQIFRCDDTNLSESVSYIKTAPVLSHYEPRYGEIRIFHHYLEGLVEAWLSDLAYHWKSQTPPASQQLAEVGLLQQIEDGTTYSGIALSGETVY</sequence>
<comment type="caution">
    <text evidence="1">The sequence shown here is derived from an EMBL/GenBank/DDBJ whole genome shotgun (WGS) entry which is preliminary data.</text>
</comment>
<name>A0A951UAK1_9CYAN</name>
<evidence type="ECO:0008006" key="3">
    <source>
        <dbReference type="Google" id="ProtNLM"/>
    </source>
</evidence>
<reference evidence="1" key="1">
    <citation type="submission" date="2021-05" db="EMBL/GenBank/DDBJ databases">
        <authorList>
            <person name="Pietrasiak N."/>
            <person name="Ward R."/>
            <person name="Stajich J.E."/>
            <person name="Kurbessoian T."/>
        </authorList>
    </citation>
    <scope>NUCLEOTIDE SEQUENCE</scope>
    <source>
        <strain evidence="1">CPER-KK1</strain>
    </source>
</reference>
<proteinExistence type="predicted"/>
<dbReference type="EMBL" id="JAHHIF010000027">
    <property type="protein sequence ID" value="MBW4546583.1"/>
    <property type="molecule type" value="Genomic_DNA"/>
</dbReference>
<reference evidence="1" key="2">
    <citation type="journal article" date="2022" name="Microbiol. Resour. Announc.">
        <title>Metagenome Sequencing to Explore Phylogenomics of Terrestrial Cyanobacteria.</title>
        <authorList>
            <person name="Ward R.D."/>
            <person name="Stajich J.E."/>
            <person name="Johansen J.R."/>
            <person name="Huntemann M."/>
            <person name="Clum A."/>
            <person name="Foster B."/>
            <person name="Foster B."/>
            <person name="Roux S."/>
            <person name="Palaniappan K."/>
            <person name="Varghese N."/>
            <person name="Mukherjee S."/>
            <person name="Reddy T.B.K."/>
            <person name="Daum C."/>
            <person name="Copeland A."/>
            <person name="Chen I.A."/>
            <person name="Ivanova N.N."/>
            <person name="Kyrpides N.C."/>
            <person name="Shapiro N."/>
            <person name="Eloe-Fadrosh E.A."/>
            <person name="Pietrasiak N."/>
        </authorList>
    </citation>
    <scope>NUCLEOTIDE SEQUENCE</scope>
    <source>
        <strain evidence="1">CPER-KK1</strain>
    </source>
</reference>
<accession>A0A951UAK1</accession>
<organism evidence="1 2">
    <name type="scientific">Symplocastrum torsivum CPER-KK1</name>
    <dbReference type="NCBI Taxonomy" id="450513"/>
    <lineage>
        <taxon>Bacteria</taxon>
        <taxon>Bacillati</taxon>
        <taxon>Cyanobacteriota</taxon>
        <taxon>Cyanophyceae</taxon>
        <taxon>Oscillatoriophycideae</taxon>
        <taxon>Oscillatoriales</taxon>
        <taxon>Microcoleaceae</taxon>
        <taxon>Symplocastrum</taxon>
    </lineage>
</organism>